<evidence type="ECO:0000313" key="10">
    <source>
        <dbReference type="Proteomes" id="UP001652445"/>
    </source>
</evidence>
<feature type="transmembrane region" description="Helical" evidence="7">
    <location>
        <begin position="23"/>
        <end position="41"/>
    </location>
</feature>
<keyword evidence="3" id="KW-1003">Cell membrane</keyword>
<accession>A0ABT2UQP4</accession>
<comment type="similarity">
    <text evidence="7">Belongs to the binding-protein-dependent transport system permease family.</text>
</comment>
<evidence type="ECO:0000256" key="7">
    <source>
        <dbReference type="RuleBase" id="RU363032"/>
    </source>
</evidence>
<dbReference type="InterPro" id="IPR035906">
    <property type="entry name" value="MetI-like_sf"/>
</dbReference>
<feature type="transmembrane region" description="Helical" evidence="7">
    <location>
        <begin position="217"/>
        <end position="237"/>
    </location>
</feature>
<keyword evidence="4 7" id="KW-0812">Transmembrane</keyword>
<evidence type="ECO:0000256" key="1">
    <source>
        <dbReference type="ARBA" id="ARBA00004651"/>
    </source>
</evidence>
<name>A0ABT2UQP4_9BACL</name>
<keyword evidence="10" id="KW-1185">Reference proteome</keyword>
<dbReference type="Pfam" id="PF00528">
    <property type="entry name" value="BPD_transp_1"/>
    <property type="match status" value="1"/>
</dbReference>
<keyword evidence="2 7" id="KW-0813">Transport</keyword>
<dbReference type="Proteomes" id="UP001652445">
    <property type="component" value="Unassembled WGS sequence"/>
</dbReference>
<evidence type="ECO:0000256" key="4">
    <source>
        <dbReference type="ARBA" id="ARBA00022692"/>
    </source>
</evidence>
<dbReference type="InterPro" id="IPR050809">
    <property type="entry name" value="UgpAE/MalFG_permease"/>
</dbReference>
<feature type="transmembrane region" description="Helical" evidence="7">
    <location>
        <begin position="277"/>
        <end position="301"/>
    </location>
</feature>
<sequence length="311" mass="35732">MTTQHKRKPGASKYAKDFLHNKYLYLLMLPIIAYYVVFHYMPMYGAIIAFKNFSPVKGIWGSEWAGMEHFQAFFSSYYFWRLLTNTLLLSLNTLLFEFPAPILLALLLNEVRNRRFKNMVQTIAYMPYFISLVVICGIVKDFTGSGGFVNLAYTFVTGTDGQALLQKPELFRSIYVLSEIWQKIGWESIIYMAALTGIDQEQYEAARIDGASRLRQMWHITLPGLMPTIMIMLILRIGNMLNVGYEKIILLYNPVIYETADVISTSVYRKGLLEANWGFSSAVGLFNSAFNLLLLVGANYLSRKWSKNSLW</sequence>
<organism evidence="9 10">
    <name type="scientific">Paenibacillus baimaensis</name>
    <dbReference type="NCBI Taxonomy" id="2982185"/>
    <lineage>
        <taxon>Bacteria</taxon>
        <taxon>Bacillati</taxon>
        <taxon>Bacillota</taxon>
        <taxon>Bacilli</taxon>
        <taxon>Bacillales</taxon>
        <taxon>Paenibacillaceae</taxon>
        <taxon>Paenibacillus</taxon>
    </lineage>
</organism>
<reference evidence="9 10" key="1">
    <citation type="submission" date="2022-09" db="EMBL/GenBank/DDBJ databases">
        <authorList>
            <person name="Han X.L."/>
            <person name="Wang Q."/>
            <person name="Lu T."/>
        </authorList>
    </citation>
    <scope>NUCLEOTIDE SEQUENCE [LARGE SCALE GENOMIC DNA]</scope>
    <source>
        <strain evidence="9 10">WQ 127069</strain>
    </source>
</reference>
<gene>
    <name evidence="9" type="ORF">OB236_32550</name>
</gene>
<keyword evidence="5 7" id="KW-1133">Transmembrane helix</keyword>
<dbReference type="PANTHER" id="PTHR43227">
    <property type="entry name" value="BLL4140 PROTEIN"/>
    <property type="match status" value="1"/>
</dbReference>
<feature type="transmembrane region" description="Helical" evidence="7">
    <location>
        <begin position="87"/>
        <end position="108"/>
    </location>
</feature>
<dbReference type="PANTHER" id="PTHR43227:SF11">
    <property type="entry name" value="BLL4140 PROTEIN"/>
    <property type="match status" value="1"/>
</dbReference>
<evidence type="ECO:0000256" key="3">
    <source>
        <dbReference type="ARBA" id="ARBA00022475"/>
    </source>
</evidence>
<dbReference type="PROSITE" id="PS50928">
    <property type="entry name" value="ABC_TM1"/>
    <property type="match status" value="1"/>
</dbReference>
<dbReference type="CDD" id="cd06261">
    <property type="entry name" value="TM_PBP2"/>
    <property type="match status" value="1"/>
</dbReference>
<dbReference type="EMBL" id="JAOQIO010000110">
    <property type="protein sequence ID" value="MCU6796867.1"/>
    <property type="molecule type" value="Genomic_DNA"/>
</dbReference>
<protein>
    <submittedName>
        <fullName evidence="9">ABC transporter permease subunit</fullName>
    </submittedName>
</protein>
<evidence type="ECO:0000259" key="8">
    <source>
        <dbReference type="PROSITE" id="PS50928"/>
    </source>
</evidence>
<dbReference type="RefSeq" id="WP_076235780.1">
    <property type="nucleotide sequence ID" value="NZ_JAOQIO010000110.1"/>
</dbReference>
<evidence type="ECO:0000313" key="9">
    <source>
        <dbReference type="EMBL" id="MCU6796867.1"/>
    </source>
</evidence>
<evidence type="ECO:0000256" key="5">
    <source>
        <dbReference type="ARBA" id="ARBA00022989"/>
    </source>
</evidence>
<feature type="domain" description="ABC transmembrane type-1" evidence="8">
    <location>
        <begin position="83"/>
        <end position="298"/>
    </location>
</feature>
<dbReference type="SUPFAM" id="SSF161098">
    <property type="entry name" value="MetI-like"/>
    <property type="match status" value="1"/>
</dbReference>
<dbReference type="InterPro" id="IPR000515">
    <property type="entry name" value="MetI-like"/>
</dbReference>
<evidence type="ECO:0000256" key="2">
    <source>
        <dbReference type="ARBA" id="ARBA00022448"/>
    </source>
</evidence>
<dbReference type="Gene3D" id="1.10.3720.10">
    <property type="entry name" value="MetI-like"/>
    <property type="match status" value="1"/>
</dbReference>
<evidence type="ECO:0000256" key="6">
    <source>
        <dbReference type="ARBA" id="ARBA00023136"/>
    </source>
</evidence>
<comment type="subcellular location">
    <subcellularLocation>
        <location evidence="1 7">Cell membrane</location>
        <topology evidence="1 7">Multi-pass membrane protein</topology>
    </subcellularLocation>
</comment>
<keyword evidence="6 7" id="KW-0472">Membrane</keyword>
<proteinExistence type="inferred from homology"/>
<comment type="caution">
    <text evidence="9">The sequence shown here is derived from an EMBL/GenBank/DDBJ whole genome shotgun (WGS) entry which is preliminary data.</text>
</comment>